<dbReference type="HOGENOM" id="CLU_1000846_0_0_11"/>
<gene>
    <name evidence="5" type="ORF">SXIM_03910</name>
</gene>
<evidence type="ECO:0000256" key="1">
    <source>
        <dbReference type="ARBA" id="ARBA00022679"/>
    </source>
</evidence>
<evidence type="ECO:0000256" key="3">
    <source>
        <dbReference type="SAM" id="MobiDB-lite"/>
    </source>
</evidence>
<evidence type="ECO:0000313" key="6">
    <source>
        <dbReference type="Proteomes" id="UP000034034"/>
    </source>
</evidence>
<keyword evidence="6" id="KW-1185">Reference proteome</keyword>
<organism evidence="5 6">
    <name type="scientific">Streptomyces xiamenensis</name>
    <dbReference type="NCBI Taxonomy" id="408015"/>
    <lineage>
        <taxon>Bacteria</taxon>
        <taxon>Bacillati</taxon>
        <taxon>Actinomycetota</taxon>
        <taxon>Actinomycetes</taxon>
        <taxon>Kitasatosporales</taxon>
        <taxon>Streptomycetaceae</taxon>
        <taxon>Streptomyces</taxon>
    </lineage>
</organism>
<dbReference type="InterPro" id="IPR000182">
    <property type="entry name" value="GNAT_dom"/>
</dbReference>
<dbReference type="STRING" id="408015.SXIM_03910"/>
<dbReference type="AlphaFoldDB" id="A0A0F7FQS8"/>
<keyword evidence="2" id="KW-0012">Acyltransferase</keyword>
<feature type="domain" description="N-acetyltransferase" evidence="4">
    <location>
        <begin position="1"/>
        <end position="126"/>
    </location>
</feature>
<dbReference type="Proteomes" id="UP000034034">
    <property type="component" value="Chromosome"/>
</dbReference>
<dbReference type="CDD" id="cd04301">
    <property type="entry name" value="NAT_SF"/>
    <property type="match status" value="1"/>
</dbReference>
<name>A0A0F7FQS8_9ACTN</name>
<reference evidence="5" key="1">
    <citation type="submission" date="2019-08" db="EMBL/GenBank/DDBJ databases">
        <title>Complete genome sequence of a mangrove-derived Streptomyces xiamenensis.</title>
        <authorList>
            <person name="Xu J."/>
        </authorList>
    </citation>
    <scope>NUCLEOTIDE SEQUENCE</scope>
    <source>
        <strain evidence="5">318</strain>
    </source>
</reference>
<feature type="region of interest" description="Disordered" evidence="3">
    <location>
        <begin position="1"/>
        <end position="25"/>
    </location>
</feature>
<dbReference type="EMBL" id="CP009922">
    <property type="protein sequence ID" value="AKG41775.1"/>
    <property type="molecule type" value="Genomic_DNA"/>
</dbReference>
<keyword evidence="1" id="KW-0808">Transferase</keyword>
<dbReference type="GO" id="GO:0016747">
    <property type="term" value="F:acyltransferase activity, transferring groups other than amino-acyl groups"/>
    <property type="evidence" value="ECO:0007669"/>
    <property type="project" value="InterPro"/>
</dbReference>
<evidence type="ECO:0000313" key="5">
    <source>
        <dbReference type="EMBL" id="AKG41775.1"/>
    </source>
</evidence>
<proteinExistence type="predicted"/>
<feature type="domain" description="N-acetyltransferase" evidence="4">
    <location>
        <begin position="127"/>
        <end position="281"/>
    </location>
</feature>
<dbReference type="Pfam" id="PF00583">
    <property type="entry name" value="Acetyltransf_1"/>
    <property type="match status" value="2"/>
</dbReference>
<dbReference type="KEGG" id="sxi:SXIM_03910"/>
<dbReference type="PROSITE" id="PS51186">
    <property type="entry name" value="GNAT"/>
    <property type="match status" value="2"/>
</dbReference>
<dbReference type="Gene3D" id="3.40.630.30">
    <property type="match status" value="2"/>
</dbReference>
<dbReference type="InterPro" id="IPR050680">
    <property type="entry name" value="YpeA/RimI_acetyltransf"/>
</dbReference>
<dbReference type="PATRIC" id="fig|408015.6.peg.419"/>
<sequence length="281" mass="30071">MTTTVRPNGPEERSAHGGRTRGYDIRVNSRPVGGLRLTRVPGYGPAAGRIEELGIAAPQDRRRGRATVAALAAEEILRGWGCVRAEVDIPAEAAPALGLFTALGYTERNRWLAKRPADQPPPLPAGSGFRPMGEREYAAWHAAERERLAAARRAQGAGPEDAAAHADTLLAAQLPQGHRTEGAVLRVLSHHGTDVGTLWLTTGPGRLPYGADGYVYAVEVAEAHRGQGHGRALLREAERRTAAAGGELLGLSVLTDNTPARRLYDSLGYRPVALRLHKPLL</sequence>
<evidence type="ECO:0000259" key="4">
    <source>
        <dbReference type="PROSITE" id="PS51186"/>
    </source>
</evidence>
<accession>A0A0F7FQS8</accession>
<dbReference type="InterPro" id="IPR016181">
    <property type="entry name" value="Acyl_CoA_acyltransferase"/>
</dbReference>
<evidence type="ECO:0000256" key="2">
    <source>
        <dbReference type="ARBA" id="ARBA00023315"/>
    </source>
</evidence>
<dbReference type="RefSeq" id="WP_030727217.1">
    <property type="nucleotide sequence ID" value="NZ_CP009922.3"/>
</dbReference>
<dbReference type="PANTHER" id="PTHR43420">
    <property type="entry name" value="ACETYLTRANSFERASE"/>
    <property type="match status" value="1"/>
</dbReference>
<protein>
    <submittedName>
        <fullName evidence="5">Acetyltransferase</fullName>
    </submittedName>
</protein>
<dbReference type="SUPFAM" id="SSF55729">
    <property type="entry name" value="Acyl-CoA N-acyltransferases (Nat)"/>
    <property type="match status" value="2"/>
</dbReference>